<reference evidence="1 2" key="1">
    <citation type="submission" date="2023-07" db="EMBL/GenBank/DDBJ databases">
        <title>Complete genome sequence of Pseudomonas phage Ep4.</title>
        <authorList>
            <person name="Aono M."/>
            <person name="Yagi H."/>
            <person name="Kobayashi K."/>
        </authorList>
    </citation>
    <scope>NUCLEOTIDE SEQUENCE [LARGE SCALE GENOMIC DNA]</scope>
    <source>
        <strain evidence="1 2">Ep4</strain>
    </source>
</reference>
<sequence>MPRKTKTTTVNELPVNLAEQASDNAGTVPAVEATKLAMQAEFLRIYGLLETLDKQLPTNAAKKYSPAELGTLLSIATSLLGQQPYGTHPDAVLSRAKAAFDNAEAILPLYQALADKDA</sequence>
<gene>
    <name evidence="1" type="ORF">Ep4_014</name>
</gene>
<evidence type="ECO:0000313" key="2">
    <source>
        <dbReference type="Proteomes" id="UP001304640"/>
    </source>
</evidence>
<protein>
    <submittedName>
        <fullName evidence="1">Uncharacterized protein</fullName>
    </submittedName>
</protein>
<dbReference type="Proteomes" id="UP001304640">
    <property type="component" value="Segment"/>
</dbReference>
<organism evidence="1 2">
    <name type="scientific">Pseudomonas phage Ep4</name>
    <dbReference type="NCBI Taxonomy" id="3057492"/>
    <lineage>
        <taxon>Viruses</taxon>
        <taxon>Duplodnaviria</taxon>
        <taxon>Heunggongvirae</taxon>
        <taxon>Uroviricota</taxon>
        <taxon>Caudoviricetes</taxon>
        <taxon>Autographivirales</taxon>
        <taxon>Autoscriptoviridae</taxon>
        <taxon>Corkvirinae</taxon>
        <taxon>Actinidiaevirus</taxon>
        <taxon>Actinidiaevirus Ep4</taxon>
    </lineage>
</organism>
<accession>A0AAU9EG22</accession>
<proteinExistence type="predicted"/>
<name>A0AAU9EG22_9CAUD</name>
<keyword evidence="2" id="KW-1185">Reference proteome</keyword>
<dbReference type="EMBL" id="LC776701">
    <property type="protein sequence ID" value="BEQ12873.1"/>
    <property type="molecule type" value="Genomic_DNA"/>
</dbReference>
<evidence type="ECO:0000313" key="1">
    <source>
        <dbReference type="EMBL" id="BEQ12873.1"/>
    </source>
</evidence>